<dbReference type="RefSeq" id="WP_115303234.1">
    <property type="nucleotide sequence ID" value="NZ_CAAAHO010000002.1"/>
</dbReference>
<keyword evidence="15" id="KW-1185">Reference proteome</keyword>
<evidence type="ECO:0000256" key="3">
    <source>
        <dbReference type="ARBA" id="ARBA00012071"/>
    </source>
</evidence>
<dbReference type="HAMAP" id="MF_00409">
    <property type="entry name" value="LpxK"/>
    <property type="match status" value="1"/>
</dbReference>
<sequence length="325" mass="36496">MQRSLETLWYGQHPLRWLLWPLSFCYQHVVGWRRFYLERFKQQHFPVPIIVVGNLTVGGVGKTPLVIALAQALKDKGLKVGIVSRGYGARVNHFPYDVKKTDNAHLVGDEPLLLAQNTDCPVVIAPKRVEAVRYLLERYQSQIIISDDGLQHYAMGRQLEILVIDGLRGLGNGLCLPAGPLREHPKRLKEADFLIVNGGKWSDAYSMTLQPGKLINIATGHAISPHELIGPTAAVAAIGHPQRFYTTLTNMGITFNSYSFPDHHAFRAEQLTFAEENVIMTAKDAVKCQDFAKDSWYFLPVDAKLSDAFWTALWSHEQIKGLVLT</sequence>
<evidence type="ECO:0000256" key="2">
    <source>
        <dbReference type="ARBA" id="ARBA00004870"/>
    </source>
</evidence>
<keyword evidence="5 13" id="KW-0444">Lipid biosynthesis</keyword>
<dbReference type="PANTHER" id="PTHR42724">
    <property type="entry name" value="TETRAACYLDISACCHARIDE 4'-KINASE"/>
    <property type="match status" value="1"/>
</dbReference>
<dbReference type="PANTHER" id="PTHR42724:SF1">
    <property type="entry name" value="TETRAACYLDISACCHARIDE 4'-KINASE, MITOCHONDRIAL-RELATED"/>
    <property type="match status" value="1"/>
</dbReference>
<evidence type="ECO:0000256" key="9">
    <source>
        <dbReference type="ARBA" id="ARBA00022777"/>
    </source>
</evidence>
<dbReference type="Pfam" id="PF02606">
    <property type="entry name" value="LpxK"/>
    <property type="match status" value="1"/>
</dbReference>
<dbReference type="SUPFAM" id="SSF52540">
    <property type="entry name" value="P-loop containing nucleoside triphosphate hydrolases"/>
    <property type="match status" value="1"/>
</dbReference>
<dbReference type="GO" id="GO:0005886">
    <property type="term" value="C:plasma membrane"/>
    <property type="evidence" value="ECO:0007669"/>
    <property type="project" value="TreeGrafter"/>
</dbReference>
<dbReference type="GO" id="GO:0009244">
    <property type="term" value="P:lipopolysaccharide core region biosynthetic process"/>
    <property type="evidence" value="ECO:0007669"/>
    <property type="project" value="TreeGrafter"/>
</dbReference>
<dbReference type="EC" id="2.7.1.130" evidence="3 13"/>
<comment type="pathway">
    <text evidence="2 13">Glycolipid biosynthesis; lipid IV(A) biosynthesis; lipid IV(A) from (3R)-3-hydroxytetradecanoyl-[acyl-carrier-protein] and UDP-N-acetyl-alpha-D-glucosamine: step 6/6.</text>
</comment>
<dbReference type="CDD" id="cd01983">
    <property type="entry name" value="SIMIBI"/>
    <property type="match status" value="1"/>
</dbReference>
<evidence type="ECO:0000256" key="7">
    <source>
        <dbReference type="ARBA" id="ARBA00022679"/>
    </source>
</evidence>
<proteinExistence type="inferred from homology"/>
<keyword evidence="10 13" id="KW-0067">ATP-binding</keyword>
<evidence type="ECO:0000256" key="11">
    <source>
        <dbReference type="ARBA" id="ARBA00023098"/>
    </source>
</evidence>
<dbReference type="GO" id="GO:0009245">
    <property type="term" value="P:lipid A biosynthetic process"/>
    <property type="evidence" value="ECO:0007669"/>
    <property type="project" value="UniProtKB-UniRule"/>
</dbReference>
<dbReference type="GO" id="GO:0009029">
    <property type="term" value="F:lipid-A 4'-kinase activity"/>
    <property type="evidence" value="ECO:0007669"/>
    <property type="project" value="UniProtKB-UniRule"/>
</dbReference>
<reference evidence="14 15" key="1">
    <citation type="submission" date="2018-06" db="EMBL/GenBank/DDBJ databases">
        <authorList>
            <consortium name="Pathogen Informatics"/>
            <person name="Doyle S."/>
        </authorList>
    </citation>
    <scope>NUCLEOTIDE SEQUENCE [LARGE SCALE GENOMIC DNA]</scope>
    <source>
        <strain evidence="14 15">NCTC13315</strain>
    </source>
</reference>
<evidence type="ECO:0000256" key="5">
    <source>
        <dbReference type="ARBA" id="ARBA00022516"/>
    </source>
</evidence>
<evidence type="ECO:0000313" key="14">
    <source>
        <dbReference type="EMBL" id="STX29570.1"/>
    </source>
</evidence>
<evidence type="ECO:0000256" key="1">
    <source>
        <dbReference type="ARBA" id="ARBA00002274"/>
    </source>
</evidence>
<comment type="similarity">
    <text evidence="13">Belongs to the LpxK family.</text>
</comment>
<dbReference type="InterPro" id="IPR027417">
    <property type="entry name" value="P-loop_NTPase"/>
</dbReference>
<accession>A0A378I495</accession>
<evidence type="ECO:0000256" key="12">
    <source>
        <dbReference type="ARBA" id="ARBA00029757"/>
    </source>
</evidence>
<evidence type="ECO:0000256" key="6">
    <source>
        <dbReference type="ARBA" id="ARBA00022556"/>
    </source>
</evidence>
<evidence type="ECO:0000256" key="4">
    <source>
        <dbReference type="ARBA" id="ARBA00016436"/>
    </source>
</evidence>
<dbReference type="InterPro" id="IPR003758">
    <property type="entry name" value="LpxK"/>
</dbReference>
<keyword evidence="7 13" id="KW-0808">Transferase</keyword>
<dbReference type="AlphaFoldDB" id="A0A378I495"/>
<keyword evidence="8 13" id="KW-0547">Nucleotide-binding</keyword>
<keyword evidence="6 13" id="KW-0441">Lipid A biosynthesis</keyword>
<evidence type="ECO:0000256" key="13">
    <source>
        <dbReference type="HAMAP-Rule" id="MF_00409"/>
    </source>
</evidence>
<keyword evidence="9 13" id="KW-0418">Kinase</keyword>
<comment type="catalytic activity">
    <reaction evidence="13">
        <text>a lipid A disaccharide + ATP = a lipid IVA + ADP + H(+)</text>
        <dbReference type="Rhea" id="RHEA:67840"/>
        <dbReference type="ChEBI" id="CHEBI:15378"/>
        <dbReference type="ChEBI" id="CHEBI:30616"/>
        <dbReference type="ChEBI" id="CHEBI:176343"/>
        <dbReference type="ChEBI" id="CHEBI:176425"/>
        <dbReference type="ChEBI" id="CHEBI:456216"/>
        <dbReference type="EC" id="2.7.1.130"/>
    </reaction>
</comment>
<gene>
    <name evidence="13 14" type="primary">lpxK</name>
    <name evidence="14" type="ORF">NCTC13315_02113</name>
</gene>
<organism evidence="14 15">
    <name type="scientific">Legionella beliardensis</name>
    <dbReference type="NCBI Taxonomy" id="91822"/>
    <lineage>
        <taxon>Bacteria</taxon>
        <taxon>Pseudomonadati</taxon>
        <taxon>Pseudomonadota</taxon>
        <taxon>Gammaproteobacteria</taxon>
        <taxon>Legionellales</taxon>
        <taxon>Legionellaceae</taxon>
        <taxon>Legionella</taxon>
    </lineage>
</organism>
<comment type="function">
    <text evidence="1 13">Transfers the gamma-phosphate of ATP to the 4'-position of a tetraacyldisaccharide 1-phosphate intermediate (termed DS-1-P) to form tetraacyldisaccharide 1,4'-bis-phosphate (lipid IVA).</text>
</comment>
<protein>
    <recommendedName>
        <fullName evidence="4 13">Tetraacyldisaccharide 4'-kinase</fullName>
        <ecNumber evidence="3 13">2.7.1.130</ecNumber>
    </recommendedName>
    <alternativeName>
        <fullName evidence="12 13">Lipid A 4'-kinase</fullName>
    </alternativeName>
</protein>
<dbReference type="GO" id="GO:0005524">
    <property type="term" value="F:ATP binding"/>
    <property type="evidence" value="ECO:0007669"/>
    <property type="project" value="UniProtKB-UniRule"/>
</dbReference>
<name>A0A378I495_9GAMM</name>
<dbReference type="EMBL" id="UGNV01000001">
    <property type="protein sequence ID" value="STX29570.1"/>
    <property type="molecule type" value="Genomic_DNA"/>
</dbReference>
<keyword evidence="11 13" id="KW-0443">Lipid metabolism</keyword>
<dbReference type="OrthoDB" id="9766423at2"/>
<dbReference type="UniPathway" id="UPA00359">
    <property type="reaction ID" value="UER00482"/>
</dbReference>
<dbReference type="Proteomes" id="UP000254968">
    <property type="component" value="Unassembled WGS sequence"/>
</dbReference>
<dbReference type="NCBIfam" id="TIGR00682">
    <property type="entry name" value="lpxK"/>
    <property type="match status" value="1"/>
</dbReference>
<evidence type="ECO:0000256" key="10">
    <source>
        <dbReference type="ARBA" id="ARBA00022840"/>
    </source>
</evidence>
<feature type="binding site" evidence="13">
    <location>
        <begin position="56"/>
        <end position="63"/>
    </location>
    <ligand>
        <name>ATP</name>
        <dbReference type="ChEBI" id="CHEBI:30616"/>
    </ligand>
</feature>
<evidence type="ECO:0000256" key="8">
    <source>
        <dbReference type="ARBA" id="ARBA00022741"/>
    </source>
</evidence>
<evidence type="ECO:0000313" key="15">
    <source>
        <dbReference type="Proteomes" id="UP000254968"/>
    </source>
</evidence>